<keyword evidence="5" id="KW-1185">Reference proteome</keyword>
<dbReference type="AlphaFoldDB" id="A0A6G1IX02"/>
<reference evidence="4" key="1">
    <citation type="journal article" date="2020" name="Stud. Mycol.">
        <title>101 Dothideomycetes genomes: a test case for predicting lifestyles and emergence of pathogens.</title>
        <authorList>
            <person name="Haridas S."/>
            <person name="Albert R."/>
            <person name="Binder M."/>
            <person name="Bloem J."/>
            <person name="Labutti K."/>
            <person name="Salamov A."/>
            <person name="Andreopoulos B."/>
            <person name="Baker S."/>
            <person name="Barry K."/>
            <person name="Bills G."/>
            <person name="Bluhm B."/>
            <person name="Cannon C."/>
            <person name="Castanera R."/>
            <person name="Culley D."/>
            <person name="Daum C."/>
            <person name="Ezra D."/>
            <person name="Gonzalez J."/>
            <person name="Henrissat B."/>
            <person name="Kuo A."/>
            <person name="Liang C."/>
            <person name="Lipzen A."/>
            <person name="Lutzoni F."/>
            <person name="Magnuson J."/>
            <person name="Mondo S."/>
            <person name="Nolan M."/>
            <person name="Ohm R."/>
            <person name="Pangilinan J."/>
            <person name="Park H.-J."/>
            <person name="Ramirez L."/>
            <person name="Alfaro M."/>
            <person name="Sun H."/>
            <person name="Tritt A."/>
            <person name="Yoshinaga Y."/>
            <person name="Zwiers L.-H."/>
            <person name="Turgeon B."/>
            <person name="Goodwin S."/>
            <person name="Spatafora J."/>
            <person name="Crous P."/>
            <person name="Grigoriev I."/>
        </authorList>
    </citation>
    <scope>NUCLEOTIDE SEQUENCE</scope>
    <source>
        <strain evidence="4">CBS 122367</strain>
    </source>
</reference>
<feature type="domain" description="Probable treble clef zinc finger" evidence="2">
    <location>
        <begin position="29"/>
        <end position="66"/>
    </location>
</feature>
<dbReference type="InterPro" id="IPR058252">
    <property type="entry name" value="zf_Tbcl_4"/>
</dbReference>
<feature type="region of interest" description="Disordered" evidence="1">
    <location>
        <begin position="1"/>
        <end position="25"/>
    </location>
</feature>
<sequence>MEGPSAGSSDPTPDTASSHRKCRRHLSDVTTKCNATNDSEQRCSRPAKIFRDGQLPVCTPHRYKKLDSARCQAIEACGQPCFRLARLDPPFHLCSIHEKGTDTLPCHLLRIPVELRLMVFRYILPAKVESAYHSRTHEKDIDTTVLKLNRQLHSEASSVLYGETLFHATVGYWGIYFMTKKWFKDEPSLYQNYRGSFNDPASTFPPTVAKRICNLNIAVEFRQGPMTDYTMKRFPEEEVTIISARDAVRKFVDLISNENTRKQLRVTPDFKGSRKLWEMPKLIAAIHLDPTVDASAYIAYQREWAQQLRRPGSRLTSHSRKLSERQEMAKVALARIEDFLGVVARWGLATKNKTFPSGGSAFGGIGPALHLARVAFEHADLETLSSIREAIVKRWVNYHRRIQNDSRMIADKISELFTPVDDPRDLAQEYPEAFGLQTFGLVESPPKGCSWSDIEVKDDIPDLDDPEVITWVDRERRYIHKGGKEWMRLMYPSLVSLQSQFP</sequence>
<organism evidence="4 5">
    <name type="scientific">Lentithecium fluviatile CBS 122367</name>
    <dbReference type="NCBI Taxonomy" id="1168545"/>
    <lineage>
        <taxon>Eukaryota</taxon>
        <taxon>Fungi</taxon>
        <taxon>Dikarya</taxon>
        <taxon>Ascomycota</taxon>
        <taxon>Pezizomycotina</taxon>
        <taxon>Dothideomycetes</taxon>
        <taxon>Pleosporomycetidae</taxon>
        <taxon>Pleosporales</taxon>
        <taxon>Massarineae</taxon>
        <taxon>Lentitheciaceae</taxon>
        <taxon>Lentithecium</taxon>
    </lineage>
</organism>
<gene>
    <name evidence="4" type="ORF">K458DRAFT_370346</name>
</gene>
<proteinExistence type="predicted"/>
<evidence type="ECO:0000259" key="3">
    <source>
        <dbReference type="Pfam" id="PF26648"/>
    </source>
</evidence>
<feature type="domain" description="Probable treble clef zinc finger fungi" evidence="3">
    <location>
        <begin position="68"/>
        <end position="101"/>
    </location>
</feature>
<evidence type="ECO:0000313" key="5">
    <source>
        <dbReference type="Proteomes" id="UP000799291"/>
    </source>
</evidence>
<evidence type="ECO:0000256" key="1">
    <source>
        <dbReference type="SAM" id="MobiDB-lite"/>
    </source>
</evidence>
<name>A0A6G1IX02_9PLEO</name>
<evidence type="ECO:0000313" key="4">
    <source>
        <dbReference type="EMBL" id="KAF2682461.1"/>
    </source>
</evidence>
<accession>A0A6G1IX02</accession>
<dbReference type="Pfam" id="PF26648">
    <property type="entry name" value="zf_Tbcl_4"/>
    <property type="match status" value="1"/>
</dbReference>
<protein>
    <recommendedName>
        <fullName evidence="6">F-box domain-containing protein</fullName>
    </recommendedName>
</protein>
<dbReference type="EMBL" id="MU005587">
    <property type="protein sequence ID" value="KAF2682461.1"/>
    <property type="molecule type" value="Genomic_DNA"/>
</dbReference>
<dbReference type="OrthoDB" id="5600002at2759"/>
<feature type="compositionally biased region" description="Polar residues" evidence="1">
    <location>
        <begin position="1"/>
        <end position="16"/>
    </location>
</feature>
<dbReference type="Proteomes" id="UP000799291">
    <property type="component" value="Unassembled WGS sequence"/>
</dbReference>
<evidence type="ECO:0000259" key="2">
    <source>
        <dbReference type="Pfam" id="PF26647"/>
    </source>
</evidence>
<evidence type="ECO:0008006" key="6">
    <source>
        <dbReference type="Google" id="ProtNLM"/>
    </source>
</evidence>
<dbReference type="InterPro" id="IPR058251">
    <property type="entry name" value="zf_Tbcl_3"/>
</dbReference>
<dbReference type="Pfam" id="PF26647">
    <property type="entry name" value="zf_Tbcl_3"/>
    <property type="match status" value="1"/>
</dbReference>